<evidence type="ECO:0000313" key="1">
    <source>
        <dbReference type="EMBL" id="STY64905.1"/>
    </source>
</evidence>
<gene>
    <name evidence="1" type="ORF">NCTC10638_04099</name>
</gene>
<accession>A0A378NB02</accession>
<dbReference type="AlphaFoldDB" id="A0A378NB02"/>
<sequence>MIPEKRGEILQIFERFYGGLEAILIGEQAVVFC</sequence>
<organism evidence="1 2">
    <name type="scientific">Mannheimia haemolytica</name>
    <name type="common">Pasteurella haemolytica</name>
    <dbReference type="NCBI Taxonomy" id="75985"/>
    <lineage>
        <taxon>Bacteria</taxon>
        <taxon>Pseudomonadati</taxon>
        <taxon>Pseudomonadota</taxon>
        <taxon>Gammaproteobacteria</taxon>
        <taxon>Pasteurellales</taxon>
        <taxon>Pasteurellaceae</taxon>
        <taxon>Mannheimia</taxon>
    </lineage>
</organism>
<name>A0A378NB02_MANHA</name>
<protein>
    <submittedName>
        <fullName evidence="1">Uncharacterized protein</fullName>
    </submittedName>
</protein>
<reference evidence="1 2" key="1">
    <citation type="submission" date="2018-06" db="EMBL/GenBank/DDBJ databases">
        <authorList>
            <consortium name="Pathogen Informatics"/>
            <person name="Doyle S."/>
        </authorList>
    </citation>
    <scope>NUCLEOTIDE SEQUENCE [LARGE SCALE GENOMIC DNA]</scope>
    <source>
        <strain evidence="1 2">NCTC10638</strain>
    </source>
</reference>
<proteinExistence type="predicted"/>
<dbReference type="EMBL" id="UGPN01000002">
    <property type="protein sequence ID" value="STY64905.1"/>
    <property type="molecule type" value="Genomic_DNA"/>
</dbReference>
<dbReference type="Proteomes" id="UP000254802">
    <property type="component" value="Unassembled WGS sequence"/>
</dbReference>
<evidence type="ECO:0000313" key="2">
    <source>
        <dbReference type="Proteomes" id="UP000254802"/>
    </source>
</evidence>